<comment type="subcellular location">
    <subcellularLocation>
        <location evidence="1">Secreted</location>
    </subcellularLocation>
</comment>
<dbReference type="InterPro" id="IPR005795">
    <property type="entry name" value="LolPI"/>
</dbReference>
<dbReference type="Proteomes" id="UP001154282">
    <property type="component" value="Unassembled WGS sequence"/>
</dbReference>
<dbReference type="InterPro" id="IPR007117">
    <property type="entry name" value="Expansin_CBD"/>
</dbReference>
<evidence type="ECO:0000259" key="6">
    <source>
        <dbReference type="PROSITE" id="PS50843"/>
    </source>
</evidence>
<dbReference type="PANTHER" id="PTHR31692">
    <property type="entry name" value="EXPANSIN-B3"/>
    <property type="match status" value="1"/>
</dbReference>
<dbReference type="Pfam" id="PF03330">
    <property type="entry name" value="DPBB_1"/>
    <property type="match status" value="1"/>
</dbReference>
<dbReference type="Gene3D" id="2.40.40.10">
    <property type="entry name" value="RlpA-like domain"/>
    <property type="match status" value="1"/>
</dbReference>
<dbReference type="PRINTS" id="PR01225">
    <property type="entry name" value="EXPANSNFAMLY"/>
</dbReference>
<keyword evidence="10" id="KW-1185">Reference proteome</keyword>
<feature type="signal peptide" evidence="4">
    <location>
        <begin position="1"/>
        <end position="30"/>
    </location>
</feature>
<dbReference type="GO" id="GO:0009653">
    <property type="term" value="P:anatomical structure morphogenesis"/>
    <property type="evidence" value="ECO:0007669"/>
    <property type="project" value="UniProtKB-ARBA"/>
</dbReference>
<dbReference type="GO" id="GO:0005576">
    <property type="term" value="C:extracellular region"/>
    <property type="evidence" value="ECO:0007669"/>
    <property type="project" value="UniProtKB-SubCell"/>
</dbReference>
<comment type="caution">
    <text evidence="8">The sequence shown here is derived from an EMBL/GenBank/DDBJ whole genome shotgun (WGS) entry which is preliminary data.</text>
</comment>
<dbReference type="AlphaFoldDB" id="A0AAV0I7V8"/>
<protein>
    <submittedName>
        <fullName evidence="8">Uncharacterized protein</fullName>
    </submittedName>
</protein>
<evidence type="ECO:0000256" key="3">
    <source>
        <dbReference type="RuleBase" id="RU003460"/>
    </source>
</evidence>
<organism evidence="8 10">
    <name type="scientific">Linum tenue</name>
    <dbReference type="NCBI Taxonomy" id="586396"/>
    <lineage>
        <taxon>Eukaryota</taxon>
        <taxon>Viridiplantae</taxon>
        <taxon>Streptophyta</taxon>
        <taxon>Embryophyta</taxon>
        <taxon>Tracheophyta</taxon>
        <taxon>Spermatophyta</taxon>
        <taxon>Magnoliopsida</taxon>
        <taxon>eudicotyledons</taxon>
        <taxon>Gunneridae</taxon>
        <taxon>Pentapetalae</taxon>
        <taxon>rosids</taxon>
        <taxon>fabids</taxon>
        <taxon>Malpighiales</taxon>
        <taxon>Linaceae</taxon>
        <taxon>Linum</taxon>
    </lineage>
</organism>
<dbReference type="Gene3D" id="2.60.40.760">
    <property type="entry name" value="Expansin, cellulose-binding-like domain"/>
    <property type="match status" value="1"/>
</dbReference>
<dbReference type="PANTHER" id="PTHR31692:SF56">
    <property type="entry name" value="EXPANSIN-B2-RELATED"/>
    <property type="match status" value="1"/>
</dbReference>
<keyword evidence="2" id="KW-0964">Secreted</keyword>
<dbReference type="InterPro" id="IPR036749">
    <property type="entry name" value="Expansin_CBD_sf"/>
</dbReference>
<dbReference type="EMBL" id="CAMGYJ010000003">
    <property type="protein sequence ID" value="CAI0393711.1"/>
    <property type="molecule type" value="Genomic_DNA"/>
</dbReference>
<evidence type="ECO:0000313" key="10">
    <source>
        <dbReference type="Proteomes" id="UP001154282"/>
    </source>
</evidence>
<reference evidence="8" key="1">
    <citation type="submission" date="2022-08" db="EMBL/GenBank/DDBJ databases">
        <authorList>
            <person name="Gutierrez-Valencia J."/>
        </authorList>
    </citation>
    <scope>NUCLEOTIDE SEQUENCE</scope>
</reference>
<dbReference type="PROSITE" id="PS50843">
    <property type="entry name" value="EXPANSIN_CBD"/>
    <property type="match status" value="1"/>
</dbReference>
<proteinExistence type="inferred from homology"/>
<evidence type="ECO:0000313" key="7">
    <source>
        <dbReference type="EMBL" id="CAI0393711.1"/>
    </source>
</evidence>
<feature type="domain" description="Expansin-like CBD" evidence="6">
    <location>
        <begin position="175"/>
        <end position="258"/>
    </location>
</feature>
<evidence type="ECO:0000313" key="9">
    <source>
        <dbReference type="EMBL" id="CAI0427006.1"/>
    </source>
</evidence>
<dbReference type="PRINTS" id="PR00829">
    <property type="entry name" value="LOLP1ALLERGN"/>
</dbReference>
<dbReference type="InterPro" id="IPR009009">
    <property type="entry name" value="RlpA-like_DPBB"/>
</dbReference>
<dbReference type="PROSITE" id="PS50842">
    <property type="entry name" value="EXPANSIN_EG45"/>
    <property type="match status" value="1"/>
</dbReference>
<evidence type="ECO:0000256" key="4">
    <source>
        <dbReference type="SAM" id="SignalP"/>
    </source>
</evidence>
<dbReference type="InterPro" id="IPR036908">
    <property type="entry name" value="RlpA-like_sf"/>
</dbReference>
<evidence type="ECO:0000256" key="2">
    <source>
        <dbReference type="ARBA" id="ARBA00022525"/>
    </source>
</evidence>
<dbReference type="InterPro" id="IPR007112">
    <property type="entry name" value="Expansin/allergen_DPBB_dom"/>
</dbReference>
<evidence type="ECO:0000256" key="1">
    <source>
        <dbReference type="ARBA" id="ARBA00004613"/>
    </source>
</evidence>
<evidence type="ECO:0000313" key="8">
    <source>
        <dbReference type="EMBL" id="CAI0393715.1"/>
    </source>
</evidence>
<name>A0AAV0I7V8_9ROSI</name>
<evidence type="ECO:0000259" key="5">
    <source>
        <dbReference type="PROSITE" id="PS50842"/>
    </source>
</evidence>
<accession>A0AAV0I7V8</accession>
<comment type="similarity">
    <text evidence="3">Belongs to the expansin family.</text>
</comment>
<dbReference type="SUPFAM" id="SSF50685">
    <property type="entry name" value="Barwin-like endoglucanases"/>
    <property type="match status" value="1"/>
</dbReference>
<sequence>MGPISPKSWSGWTFSFLSLQLLASLNYCFCHTNKTHHQWLEAQATWYGPPTGAGTTGGACGYTDNVEKPPFHKLVAAGGDAFYKSGKGCGGCYKVKCKSHPDCSKRPVNIVITDHCPGTNQHFDLSGHAFGAMARPGKEDLLRSAGKLTVKYRRHPCKFYGTPMTFHVDAGSNPYYLEVLVEFVEGDGTVCSVELRAANSNGTWVQMKPSWGALWQHSCSSPLCGPISFRITTDETKRVVTVNDVLPEDWKPGQDYRATHH</sequence>
<dbReference type="SMART" id="SM00837">
    <property type="entry name" value="DPBB_1"/>
    <property type="match status" value="1"/>
</dbReference>
<feature type="chain" id="PRO_5044713632" evidence="4">
    <location>
        <begin position="31"/>
        <end position="261"/>
    </location>
</feature>
<dbReference type="SUPFAM" id="SSF49590">
    <property type="entry name" value="PHL pollen allergen"/>
    <property type="match status" value="1"/>
</dbReference>
<gene>
    <name evidence="9" type="ORF">LITE_LOCUS21018</name>
    <name evidence="7" type="ORF">LITE_LOCUS8046</name>
    <name evidence="8" type="ORF">LITE_LOCUS8050</name>
</gene>
<dbReference type="EMBL" id="CAMGYJ010000005">
    <property type="protein sequence ID" value="CAI0427006.1"/>
    <property type="molecule type" value="Genomic_DNA"/>
</dbReference>
<keyword evidence="4" id="KW-0732">Signal</keyword>
<dbReference type="EMBL" id="CAMGYJ010000003">
    <property type="protein sequence ID" value="CAI0393715.1"/>
    <property type="molecule type" value="Genomic_DNA"/>
</dbReference>
<feature type="domain" description="Expansin-like EG45" evidence="5">
    <location>
        <begin position="57"/>
        <end position="162"/>
    </location>
</feature>
<dbReference type="InterPro" id="IPR007118">
    <property type="entry name" value="Expan_Lol_pI"/>
</dbReference>
<dbReference type="Pfam" id="PF01357">
    <property type="entry name" value="Expansin_C"/>
    <property type="match status" value="1"/>
</dbReference>